<gene>
    <name evidence="2" type="ORF">GCM10025874_27620</name>
</gene>
<keyword evidence="3" id="KW-1185">Reference proteome</keyword>
<dbReference type="EMBL" id="BSUL01000001">
    <property type="protein sequence ID" value="GMA29509.1"/>
    <property type="molecule type" value="Genomic_DNA"/>
</dbReference>
<feature type="transmembrane region" description="Helical" evidence="1">
    <location>
        <begin position="52"/>
        <end position="73"/>
    </location>
</feature>
<comment type="caution">
    <text evidence="2">The sequence shown here is derived from an EMBL/GenBank/DDBJ whole genome shotgun (WGS) entry which is preliminary data.</text>
</comment>
<name>A0AA37UIB8_9MICO</name>
<sequence>MIVSPAPKDRRRLAAVLCASAALLPLLALTGVWLQMLLTLEGGDRVLLLNPLVGFGVSGLLWLGLAIVALVLVRRATRRRLPTALAGAAILLFVADLALAAITLTI</sequence>
<keyword evidence="1" id="KW-0472">Membrane</keyword>
<proteinExistence type="predicted"/>
<evidence type="ECO:0000313" key="2">
    <source>
        <dbReference type="EMBL" id="GMA29509.1"/>
    </source>
</evidence>
<evidence type="ECO:0000256" key="1">
    <source>
        <dbReference type="SAM" id="Phobius"/>
    </source>
</evidence>
<dbReference type="AlphaFoldDB" id="A0AA37UIB8"/>
<accession>A0AA37UIB8</accession>
<reference evidence="2 3" key="1">
    <citation type="journal article" date="2014" name="Int. J. Syst. Evol. Microbiol.">
        <title>Complete genome sequence of Corynebacterium casei LMG S-19264T (=DSM 44701T), isolated from a smear-ripened cheese.</title>
        <authorList>
            <consortium name="US DOE Joint Genome Institute (JGI-PGF)"/>
            <person name="Walter F."/>
            <person name="Albersmeier A."/>
            <person name="Kalinowski J."/>
            <person name="Ruckert C."/>
        </authorList>
    </citation>
    <scope>NUCLEOTIDE SEQUENCE [LARGE SCALE GENOMIC DNA]</scope>
    <source>
        <strain evidence="2 3">NBRC 112289</strain>
    </source>
</reference>
<keyword evidence="1" id="KW-1133">Transmembrane helix</keyword>
<organism evidence="2 3">
    <name type="scientific">Arenivirga flava</name>
    <dbReference type="NCBI Taxonomy" id="1930060"/>
    <lineage>
        <taxon>Bacteria</taxon>
        <taxon>Bacillati</taxon>
        <taxon>Actinomycetota</taxon>
        <taxon>Actinomycetes</taxon>
        <taxon>Micrococcales</taxon>
        <taxon>Microbacteriaceae</taxon>
        <taxon>Arenivirga</taxon>
    </lineage>
</organism>
<feature type="transmembrane region" description="Helical" evidence="1">
    <location>
        <begin position="85"/>
        <end position="104"/>
    </location>
</feature>
<evidence type="ECO:0000313" key="3">
    <source>
        <dbReference type="Proteomes" id="UP001157160"/>
    </source>
</evidence>
<dbReference type="Proteomes" id="UP001157160">
    <property type="component" value="Unassembled WGS sequence"/>
</dbReference>
<dbReference type="RefSeq" id="WP_284233694.1">
    <property type="nucleotide sequence ID" value="NZ_BSUL01000001.1"/>
</dbReference>
<keyword evidence="1" id="KW-0812">Transmembrane</keyword>
<protein>
    <submittedName>
        <fullName evidence="2">Uncharacterized protein</fullName>
    </submittedName>
</protein>